<feature type="region of interest" description="Disordered" evidence="2">
    <location>
        <begin position="84"/>
        <end position="105"/>
    </location>
</feature>
<evidence type="ECO:0000256" key="2">
    <source>
        <dbReference type="SAM" id="MobiDB-lite"/>
    </source>
</evidence>
<proteinExistence type="predicted"/>
<dbReference type="SUPFAM" id="SSF57783">
    <property type="entry name" value="Zinc beta-ribbon"/>
    <property type="match status" value="1"/>
</dbReference>
<dbReference type="Proteomes" id="UP000266720">
    <property type="component" value="Chromosome"/>
</dbReference>
<organism evidence="3 4">
    <name type="scientific">Thermofilum adornatum 1505</name>
    <dbReference type="NCBI Taxonomy" id="697581"/>
    <lineage>
        <taxon>Archaea</taxon>
        <taxon>Thermoproteota</taxon>
        <taxon>Thermoprotei</taxon>
        <taxon>Thermofilales</taxon>
        <taxon>Thermofilaceae</taxon>
        <taxon>Thermofilum</taxon>
    </lineage>
</organism>
<reference evidence="4" key="1">
    <citation type="book" date="2010" name="EXTREMOPHILES" publisher="0:0-0">
        <title>Complete genome sequences of ten hyperthermophilic archaea reveal their metabolic capabilities and possible ecological roles.</title>
        <editorList>
            <person name="?"/>
        </editorList>
        <authorList>
            <person name="Ravin N.V."/>
            <person name="Mardanov A.V."/>
            <person name="Bonch-Osmolovskaya E.A."/>
            <person name="Skryabin K.G."/>
        </authorList>
    </citation>
    <scope>NUCLEOTIDE SEQUENCE [LARGE SCALE GENOMIC DNA]</scope>
    <source>
        <strain evidence="4">1505</strain>
    </source>
</reference>
<protein>
    <recommendedName>
        <fullName evidence="5">Transcription elongation factor</fullName>
    </recommendedName>
</protein>
<evidence type="ECO:0000313" key="4">
    <source>
        <dbReference type="Proteomes" id="UP000266720"/>
    </source>
</evidence>
<dbReference type="GeneID" id="16573545"/>
<dbReference type="Pfam" id="PF05129">
    <property type="entry name" value="Zn_ribbon_Elf1"/>
    <property type="match status" value="1"/>
</dbReference>
<dbReference type="InterPro" id="IPR007808">
    <property type="entry name" value="Elf1"/>
</dbReference>
<dbReference type="RefSeq" id="WP_020962558.1">
    <property type="nucleotide sequence ID" value="NZ_CP007493.1"/>
</dbReference>
<dbReference type="STRING" id="697581.TCARB_1928"/>
<dbReference type="GO" id="GO:0006368">
    <property type="term" value="P:transcription elongation by RNA polymerase II"/>
    <property type="evidence" value="ECO:0007669"/>
    <property type="project" value="TreeGrafter"/>
</dbReference>
<dbReference type="PANTHER" id="PTHR20934">
    <property type="entry name" value="TRANSCRIPTION ELONGATION FACTOR 1 HOMOLOG"/>
    <property type="match status" value="1"/>
</dbReference>
<dbReference type="Gene3D" id="2.20.25.190">
    <property type="match status" value="1"/>
</dbReference>
<dbReference type="PANTHER" id="PTHR20934:SF0">
    <property type="entry name" value="TRANSCRIPTION ELONGATION FACTOR 1 HOMOLOG"/>
    <property type="match status" value="1"/>
</dbReference>
<dbReference type="AlphaFoldDB" id="A0A3G1AAC6"/>
<dbReference type="InterPro" id="IPR038567">
    <property type="entry name" value="T_Elf1_sf"/>
</dbReference>
<keyword evidence="1" id="KW-0862">Zinc</keyword>
<dbReference type="EMBL" id="CP007493">
    <property type="protein sequence ID" value="AJB42964.1"/>
    <property type="molecule type" value="Genomic_DNA"/>
</dbReference>
<gene>
    <name evidence="3" type="ORF">TCARB_1928</name>
</gene>
<evidence type="ECO:0008006" key="5">
    <source>
        <dbReference type="Google" id="ProtNLM"/>
    </source>
</evidence>
<accession>A0A3G1AAC6</accession>
<sequence length="105" mass="12113">MGRRKRRRTRPVAVVKRKLPTVFQCPRCGAQAVSVTVKKTKEEKYVLVRCSNCGLSMRYDYKEYLEPVDYFSRFLDDYGEGKISSQEENIGGENGESEELHNGEN</sequence>
<dbReference type="GeneID" id="25407341"/>
<dbReference type="KEGG" id="tcb:TCARB_1928"/>
<evidence type="ECO:0000313" key="3">
    <source>
        <dbReference type="EMBL" id="AJB42964.1"/>
    </source>
</evidence>
<name>A0A3G1AAC6_9CREN</name>
<evidence type="ECO:0000256" key="1">
    <source>
        <dbReference type="ARBA" id="ARBA00022833"/>
    </source>
</evidence>